<dbReference type="VEuPathDB" id="FungiDB:P170DRAFT_464335"/>
<feature type="domain" description="ABC transporter" evidence="13">
    <location>
        <begin position="647"/>
        <end position="904"/>
    </location>
</feature>
<keyword evidence="9 12" id="KW-0472">Membrane</keyword>
<dbReference type="SMART" id="SM00382">
    <property type="entry name" value="AAA"/>
    <property type="match status" value="2"/>
</dbReference>
<dbReference type="EMBL" id="MSFO01000004">
    <property type="protein sequence ID" value="PLB48636.1"/>
    <property type="molecule type" value="Genomic_DNA"/>
</dbReference>
<keyword evidence="6" id="KW-0547">Nucleotide-binding</keyword>
<feature type="region of interest" description="Disordered" evidence="11">
    <location>
        <begin position="1430"/>
        <end position="1459"/>
    </location>
</feature>
<feature type="compositionally biased region" description="Basic and acidic residues" evidence="11">
    <location>
        <begin position="937"/>
        <end position="947"/>
    </location>
</feature>
<feature type="transmembrane region" description="Helical" evidence="12">
    <location>
        <begin position="564"/>
        <end position="585"/>
    </location>
</feature>
<evidence type="ECO:0000259" key="14">
    <source>
        <dbReference type="PROSITE" id="PS50929"/>
    </source>
</evidence>
<feature type="transmembrane region" description="Helical" evidence="12">
    <location>
        <begin position="116"/>
        <end position="137"/>
    </location>
</feature>
<dbReference type="CDD" id="cd03244">
    <property type="entry name" value="ABCC_MRP_domain2"/>
    <property type="match status" value="1"/>
</dbReference>
<sequence>MYKMGQKGKKRDITDFFVAWSPEAKTETARLRTLIGWRVRLTRPEPISGRGAVLPRKAARRKGDGRDARECGRKLERDAQFIRLDASPITKPGYEDEDGEAPESSLRAYSDTWQKVAIAIFSVTGWELSLALAILSLQAKDKSFLIVPFWLQMGGWMMQCIQSTAFFIERSTVERYTLGLHAFWASSLTLVISGLNIFIPWCYGNDVNIGRASTGLLISQAAVAVIRGLCCVLIPRRPNVYYDGQMVDQEFTVSAFNRFTYTYVSSLLHYTGQNKNLDVDSLPKLPFAARAQILHARLEQTRGTLKLWKTLVMGNVRPLVLQTILSVVTCVLGFGPQVALYGILTSLEGRSTESGPVTAAWLWVLTLGFMLVLSLGIESWLWWLIYSQLWIPIYEGLSALVFAKSMRCKDAKHLKPSKKEGDEDEEDEQEKSRQSIINLAAVDSKRIADFATFNYLIPSCLMRLGIAAAFLVHLIGWRSLLAGVGVAVLVMPVNAYLTKGYTSVQQELMKASDKRTSAVTEVLQGIRQIKFAALEQEWQDHITQKREAELKLLWKTSLYTTGMVSVWILGPLMLSAVSLTVYALIHGELSASVAFTALSVFGNLESALASLPDLLSRAMEAKVSTDRIDKYLTSADKAPHTTDVEEISFENATLAWPADESSEDQKDWERDDRFVLRHLTLQFPRKGLSVIAGKTGSGKSLVLASLLGECDVLAGSVAVPHSPPLDERFDHRATRDNWILDSAIAYVAQNPWMENATIKDNILFGLPYNWSRYRKVLFASGLEKDLTMLPDGEMTEIGANGINLSGGQRWRVSFARALYSRAGILVMDDIFSALDAETGRHVYEHALTGELGRDRTRILVTHHVGLCLPRTDYCVLLENGSMTHAGSVEELSKMQGLTDVLHNLATERAAKRQQVDEEDAVSRRKRSSVGPPPAAGDENHRKFTQDEKRETGAISWSVYMAYVSKGNRLPVWALTFLAYAVFTALLVGRSWWVSLWTSSSHTSSHPVHTVSLWHHTLSTTKSSIDPDLVFYLSVYVGISVAACAVGTLRTLSLAFASLHSSRQMFEDLLAVVLRAPLRWLDTVPLGRILNRFTGDVYMLDWRLAYDLGNLVFKILELVGIIVAGVMVSPVIMVFAGLLLIVCVQMSWTYLGGVREVKRLESTAKSPVMEQFGSSLVGLTTIRAFNKADVYVRQMYERIDRHAQAAWNLWLFNRWLGFRMSIVGAIFSTATAAFVVYVPSISAALAGFAMSFALQYNYAVAMGLRFYANVEMDMNATERVLEYSAMETEDQGGVDPPAAWPTRGHVEFEDLQVGYAPELPPVLDGLSFTIEHNQRVGVVGRTGAGKSSLTLALFRFLEARQGRITIDGQDISKIKLQALRSRLAIIPQDPVLFSGTVRSNLDPFHEHTDLELYNALERVHLLSFEDTLTLGSQPSSHDPLSGSDTLASSSASSTATNTPPKPANAFASLWAPVSEGGYNLSQGQRQLLCLARAIVSQPKIMILDEATSAVDMETDALIQRSIRAEFGRNSSLLVIAHRLSTIADFDKILVMDAGRAVEFGTPKELMHIKAGVFRNLVENSGERAVLEEIILGKGK</sequence>
<dbReference type="STRING" id="1392250.A0A2I2G6Y5"/>
<dbReference type="InterPro" id="IPR017871">
    <property type="entry name" value="ABC_transporter-like_CS"/>
</dbReference>
<evidence type="ECO:0000256" key="6">
    <source>
        <dbReference type="ARBA" id="ARBA00022741"/>
    </source>
</evidence>
<dbReference type="GO" id="GO:0016020">
    <property type="term" value="C:membrane"/>
    <property type="evidence" value="ECO:0007669"/>
    <property type="project" value="UniProtKB-SubCell"/>
</dbReference>
<dbReference type="Gene3D" id="3.40.50.300">
    <property type="entry name" value="P-loop containing nucleotide triphosphate hydrolases"/>
    <property type="match status" value="2"/>
</dbReference>
<feature type="transmembrane region" description="Helical" evidence="12">
    <location>
        <begin position="969"/>
        <end position="992"/>
    </location>
</feature>
<dbReference type="PROSITE" id="PS00211">
    <property type="entry name" value="ABC_TRANSPORTER_1"/>
    <property type="match status" value="1"/>
</dbReference>
<evidence type="ECO:0000256" key="4">
    <source>
        <dbReference type="ARBA" id="ARBA00022692"/>
    </source>
</evidence>
<dbReference type="Gene3D" id="1.20.1560.10">
    <property type="entry name" value="ABC transporter type 1, transmembrane domain"/>
    <property type="match status" value="2"/>
</dbReference>
<feature type="domain" description="ABC transporter" evidence="13">
    <location>
        <begin position="1305"/>
        <end position="1577"/>
    </location>
</feature>
<accession>A0A2I2G6Y5</accession>
<dbReference type="InterPro" id="IPR036640">
    <property type="entry name" value="ABC1_TM_sf"/>
</dbReference>
<evidence type="ECO:0000256" key="3">
    <source>
        <dbReference type="ARBA" id="ARBA00022448"/>
    </source>
</evidence>
<keyword evidence="7" id="KW-0067">ATP-binding</keyword>
<dbReference type="GO" id="GO:0005737">
    <property type="term" value="C:cytoplasm"/>
    <property type="evidence" value="ECO:0007669"/>
    <property type="project" value="UniProtKB-ARBA"/>
</dbReference>
<dbReference type="Pfam" id="PF00005">
    <property type="entry name" value="ABC_tran"/>
    <property type="match status" value="3"/>
</dbReference>
<feature type="domain" description="ABC transmembrane type-1" evidence="14">
    <location>
        <begin position="973"/>
        <end position="1271"/>
    </location>
</feature>
<feature type="transmembrane region" description="Helical" evidence="12">
    <location>
        <begin position="455"/>
        <end position="474"/>
    </location>
</feature>
<dbReference type="PANTHER" id="PTHR24223:SF456">
    <property type="entry name" value="MULTIDRUG RESISTANCE-ASSOCIATED PROTEIN LETHAL(2)03659"/>
    <property type="match status" value="1"/>
</dbReference>
<comment type="subcellular location">
    <subcellularLocation>
        <location evidence="1">Membrane</location>
        <topology evidence="1">Multi-pass membrane protein</topology>
    </subcellularLocation>
</comment>
<dbReference type="Proteomes" id="UP000234275">
    <property type="component" value="Unassembled WGS sequence"/>
</dbReference>
<feature type="region of interest" description="Disordered" evidence="11">
    <location>
        <begin position="908"/>
        <end position="947"/>
    </location>
</feature>
<keyword evidence="15" id="KW-0378">Hydrolase</keyword>
<feature type="transmembrane region" description="Helical" evidence="12">
    <location>
        <begin position="356"/>
        <end position="377"/>
    </location>
</feature>
<evidence type="ECO:0000256" key="11">
    <source>
        <dbReference type="SAM" id="MobiDB-lite"/>
    </source>
</evidence>
<evidence type="ECO:0000259" key="13">
    <source>
        <dbReference type="PROSITE" id="PS50893"/>
    </source>
</evidence>
<dbReference type="Pfam" id="PF00664">
    <property type="entry name" value="ABC_membrane"/>
    <property type="match status" value="2"/>
</dbReference>
<protein>
    <submittedName>
        <fullName evidence="15">P-loop containing nucleoside triphosphate hydrolase protein</fullName>
    </submittedName>
</protein>
<comment type="caution">
    <text evidence="15">The sequence shown here is derived from an EMBL/GenBank/DDBJ whole genome shotgun (WGS) entry which is preliminary data.</text>
</comment>
<feature type="transmembrane region" description="Helical" evidence="12">
    <location>
        <begin position="180"/>
        <end position="199"/>
    </location>
</feature>
<feature type="transmembrane region" description="Helical" evidence="12">
    <location>
        <begin position="149"/>
        <end position="168"/>
    </location>
</feature>
<dbReference type="CDD" id="cd18596">
    <property type="entry name" value="ABC_6TM_VMR1_D1_like"/>
    <property type="match status" value="1"/>
</dbReference>
<dbReference type="CDD" id="cd03250">
    <property type="entry name" value="ABCC_MRP_domain1"/>
    <property type="match status" value="1"/>
</dbReference>
<feature type="compositionally biased region" description="Low complexity" evidence="11">
    <location>
        <begin position="1438"/>
        <end position="1459"/>
    </location>
</feature>
<dbReference type="PANTHER" id="PTHR24223">
    <property type="entry name" value="ATP-BINDING CASSETTE SUB-FAMILY C"/>
    <property type="match status" value="1"/>
</dbReference>
<evidence type="ECO:0000256" key="9">
    <source>
        <dbReference type="ARBA" id="ARBA00023136"/>
    </source>
</evidence>
<name>A0A2I2G6Y5_9EURO</name>
<reference evidence="15 16" key="1">
    <citation type="submission" date="2016-12" db="EMBL/GenBank/DDBJ databases">
        <title>The genomes of Aspergillus section Nigri reveals drivers in fungal speciation.</title>
        <authorList>
            <consortium name="DOE Joint Genome Institute"/>
            <person name="Vesth T.C."/>
            <person name="Nybo J."/>
            <person name="Theobald S."/>
            <person name="Brandl J."/>
            <person name="Frisvad J.C."/>
            <person name="Nielsen K.F."/>
            <person name="Lyhne E.K."/>
            <person name="Kogle M.E."/>
            <person name="Kuo A."/>
            <person name="Riley R."/>
            <person name="Clum A."/>
            <person name="Nolan M."/>
            <person name="Lipzen A."/>
            <person name="Salamov A."/>
            <person name="Henrissat B."/>
            <person name="Wiebenga A."/>
            <person name="De Vries R.P."/>
            <person name="Grigoriev I.V."/>
            <person name="Mortensen U.H."/>
            <person name="Andersen M.R."/>
            <person name="Baker S.E."/>
        </authorList>
    </citation>
    <scope>NUCLEOTIDE SEQUENCE [LARGE SCALE GENOMIC DNA]</scope>
    <source>
        <strain evidence="15 16">IBT 23096</strain>
    </source>
</reference>
<feature type="transmembrane region" description="Helical" evidence="12">
    <location>
        <begin position="480"/>
        <end position="497"/>
    </location>
</feature>
<evidence type="ECO:0000256" key="2">
    <source>
        <dbReference type="ARBA" id="ARBA00009726"/>
    </source>
</evidence>
<keyword evidence="8 12" id="KW-1133">Transmembrane helix</keyword>
<dbReference type="GO" id="GO:0140359">
    <property type="term" value="F:ABC-type transporter activity"/>
    <property type="evidence" value="ECO:0007669"/>
    <property type="project" value="InterPro"/>
</dbReference>
<keyword evidence="10" id="KW-0325">Glycoprotein</keyword>
<feature type="transmembrane region" description="Helical" evidence="12">
    <location>
        <begin position="1028"/>
        <end position="1056"/>
    </location>
</feature>
<organism evidence="15 16">
    <name type="scientific">Aspergillus steynii IBT 23096</name>
    <dbReference type="NCBI Taxonomy" id="1392250"/>
    <lineage>
        <taxon>Eukaryota</taxon>
        <taxon>Fungi</taxon>
        <taxon>Dikarya</taxon>
        <taxon>Ascomycota</taxon>
        <taxon>Pezizomycotina</taxon>
        <taxon>Eurotiomycetes</taxon>
        <taxon>Eurotiomycetidae</taxon>
        <taxon>Eurotiales</taxon>
        <taxon>Aspergillaceae</taxon>
        <taxon>Aspergillus</taxon>
        <taxon>Aspergillus subgen. Circumdati</taxon>
    </lineage>
</organism>
<dbReference type="PROSITE" id="PS50929">
    <property type="entry name" value="ABC_TM1F"/>
    <property type="match status" value="2"/>
</dbReference>
<evidence type="ECO:0000256" key="5">
    <source>
        <dbReference type="ARBA" id="ARBA00022737"/>
    </source>
</evidence>
<comment type="similarity">
    <text evidence="2">Belongs to the ABC transporter superfamily. ABCC family. Conjugate transporter (TC 3.A.1.208) subfamily.</text>
</comment>
<dbReference type="FunFam" id="1.20.1560.10:FF:000013">
    <property type="entry name" value="ABC transporter C family member 2"/>
    <property type="match status" value="1"/>
</dbReference>
<evidence type="ECO:0000256" key="10">
    <source>
        <dbReference type="ARBA" id="ARBA00023180"/>
    </source>
</evidence>
<feature type="region of interest" description="Disordered" evidence="11">
    <location>
        <begin position="413"/>
        <end position="432"/>
    </location>
</feature>
<dbReference type="InterPro" id="IPR011527">
    <property type="entry name" value="ABC1_TM_dom"/>
</dbReference>
<dbReference type="GO" id="GO:0005524">
    <property type="term" value="F:ATP binding"/>
    <property type="evidence" value="ECO:0007669"/>
    <property type="project" value="UniProtKB-KW"/>
</dbReference>
<dbReference type="FunFam" id="3.40.50.300:FF:000825">
    <property type="entry name" value="ABC bile acid transporter"/>
    <property type="match status" value="1"/>
</dbReference>
<dbReference type="OrthoDB" id="6500128at2759"/>
<dbReference type="PROSITE" id="PS50893">
    <property type="entry name" value="ABC_TRANSPORTER_2"/>
    <property type="match status" value="2"/>
</dbReference>
<proteinExistence type="inferred from homology"/>
<dbReference type="InterPro" id="IPR003439">
    <property type="entry name" value="ABC_transporter-like_ATP-bd"/>
</dbReference>
<keyword evidence="16" id="KW-1185">Reference proteome</keyword>
<dbReference type="GO" id="GO:0016887">
    <property type="term" value="F:ATP hydrolysis activity"/>
    <property type="evidence" value="ECO:0007669"/>
    <property type="project" value="InterPro"/>
</dbReference>
<keyword evidence="5" id="KW-0677">Repeat</keyword>
<keyword evidence="4 12" id="KW-0812">Transmembrane</keyword>
<feature type="domain" description="ABC transmembrane type-1" evidence="14">
    <location>
        <begin position="435"/>
        <end position="620"/>
    </location>
</feature>
<gene>
    <name evidence="15" type="ORF">P170DRAFT_464335</name>
</gene>
<dbReference type="RefSeq" id="XP_024703938.1">
    <property type="nucleotide sequence ID" value="XM_024852235.1"/>
</dbReference>
<evidence type="ECO:0000256" key="1">
    <source>
        <dbReference type="ARBA" id="ARBA00004141"/>
    </source>
</evidence>
<keyword evidence="3" id="KW-0813">Transport</keyword>
<dbReference type="SUPFAM" id="SSF52540">
    <property type="entry name" value="P-loop containing nucleoside triphosphate hydrolases"/>
    <property type="match status" value="2"/>
</dbReference>
<dbReference type="InterPro" id="IPR003593">
    <property type="entry name" value="AAA+_ATPase"/>
</dbReference>
<dbReference type="InterPro" id="IPR050173">
    <property type="entry name" value="ABC_transporter_C-like"/>
</dbReference>
<dbReference type="InterPro" id="IPR027417">
    <property type="entry name" value="P-loop_NTPase"/>
</dbReference>
<feature type="transmembrane region" description="Helical" evidence="12">
    <location>
        <begin position="1215"/>
        <end position="1236"/>
    </location>
</feature>
<evidence type="ECO:0000256" key="8">
    <source>
        <dbReference type="ARBA" id="ARBA00022989"/>
    </source>
</evidence>
<evidence type="ECO:0000256" key="7">
    <source>
        <dbReference type="ARBA" id="ARBA00022840"/>
    </source>
</evidence>
<evidence type="ECO:0000256" key="12">
    <source>
        <dbReference type="SAM" id="Phobius"/>
    </source>
</evidence>
<dbReference type="CDD" id="cd18604">
    <property type="entry name" value="ABC_6TM_VMR1_D2_like"/>
    <property type="match status" value="1"/>
</dbReference>
<evidence type="ECO:0000313" key="15">
    <source>
        <dbReference type="EMBL" id="PLB48636.1"/>
    </source>
</evidence>
<dbReference type="SUPFAM" id="SSF90123">
    <property type="entry name" value="ABC transporter transmembrane region"/>
    <property type="match status" value="2"/>
</dbReference>
<feature type="transmembrane region" description="Helical" evidence="12">
    <location>
        <begin position="319"/>
        <end position="344"/>
    </location>
</feature>
<dbReference type="GeneID" id="36559933"/>
<evidence type="ECO:0000313" key="16">
    <source>
        <dbReference type="Proteomes" id="UP000234275"/>
    </source>
</evidence>